<evidence type="ECO:0000256" key="7">
    <source>
        <dbReference type="ARBA" id="ARBA00023235"/>
    </source>
</evidence>
<evidence type="ECO:0000256" key="10">
    <source>
        <dbReference type="RuleBase" id="RU003915"/>
    </source>
</evidence>
<accession>A0A1C9U552</accession>
<protein>
    <recommendedName>
        <fullName evidence="10">Peptidyl-prolyl cis-trans isomerase</fullName>
        <ecNumber evidence="10">5.2.1.8</ecNumber>
    </recommendedName>
</protein>
<name>A0A1C9U552_9BACT</name>
<feature type="signal peptide" evidence="11">
    <location>
        <begin position="1"/>
        <end position="21"/>
    </location>
</feature>
<evidence type="ECO:0000256" key="8">
    <source>
        <dbReference type="ARBA" id="ARBA00037071"/>
    </source>
</evidence>
<dbReference type="PANTHER" id="PTHR47861">
    <property type="entry name" value="FKBP-TYPE PEPTIDYL-PROLYL CIS-TRANS ISOMERASE SLYD"/>
    <property type="match status" value="1"/>
</dbReference>
<evidence type="ECO:0000256" key="1">
    <source>
        <dbReference type="ARBA" id="ARBA00000971"/>
    </source>
</evidence>
<dbReference type="SUPFAM" id="SSF54534">
    <property type="entry name" value="FKBP-like"/>
    <property type="match status" value="1"/>
</dbReference>
<dbReference type="Gene3D" id="3.10.50.40">
    <property type="match status" value="1"/>
</dbReference>
<dbReference type="InterPro" id="IPR046357">
    <property type="entry name" value="PPIase_dom_sf"/>
</dbReference>
<keyword evidence="11" id="KW-0732">Signal</keyword>
<keyword evidence="7 9" id="KW-0413">Isomerase</keyword>
<dbReference type="InterPro" id="IPR001179">
    <property type="entry name" value="PPIase_FKBP_dom"/>
</dbReference>
<dbReference type="AlphaFoldDB" id="A0A1C9U552"/>
<evidence type="ECO:0000259" key="12">
    <source>
        <dbReference type="PROSITE" id="PS50059"/>
    </source>
</evidence>
<organism evidence="13">
    <name type="scientific">uncultured bacterium pBE3-1</name>
    <dbReference type="NCBI Taxonomy" id="1781161"/>
    <lineage>
        <taxon>Bacteria</taxon>
        <taxon>environmental samples</taxon>
    </lineage>
</organism>
<comment type="similarity">
    <text evidence="3 10">Belongs to the FKBP-type PPIase family.</text>
</comment>
<reference evidence="13" key="1">
    <citation type="journal article" date="2016" name="Sci. Rep.">
        <title>Triclosan Resistome from Metagenome Reveals Diverse Enoyl Acyl Carrier Protein Reductases and Selective Enrichment of Triclosan Resistance Genes.</title>
        <authorList>
            <person name="Khan R."/>
            <person name="Kong H.G."/>
            <person name="Jung Y.H."/>
            <person name="Choi J."/>
            <person name="Baek K.Y."/>
            <person name="Hwang E.C."/>
            <person name="Lee S.W."/>
        </authorList>
    </citation>
    <scope>NUCLEOTIDE SEQUENCE</scope>
</reference>
<comment type="catalytic activity">
    <reaction evidence="1 9 10">
        <text>[protein]-peptidylproline (omega=180) = [protein]-peptidylproline (omega=0)</text>
        <dbReference type="Rhea" id="RHEA:16237"/>
        <dbReference type="Rhea" id="RHEA-COMP:10747"/>
        <dbReference type="Rhea" id="RHEA-COMP:10748"/>
        <dbReference type="ChEBI" id="CHEBI:83833"/>
        <dbReference type="ChEBI" id="CHEBI:83834"/>
        <dbReference type="EC" id="5.2.1.8"/>
    </reaction>
</comment>
<dbReference type="PANTHER" id="PTHR47861:SF3">
    <property type="entry name" value="FKBP-TYPE PEPTIDYL-PROLYL CIS-TRANS ISOMERASE SLYD"/>
    <property type="match status" value="1"/>
</dbReference>
<evidence type="ECO:0000256" key="11">
    <source>
        <dbReference type="SAM" id="SignalP"/>
    </source>
</evidence>
<feature type="chain" id="PRO_5008894762" description="Peptidyl-prolyl cis-trans isomerase" evidence="11">
    <location>
        <begin position="22"/>
        <end position="177"/>
    </location>
</feature>
<evidence type="ECO:0000256" key="5">
    <source>
        <dbReference type="ARBA" id="ARBA00023110"/>
    </source>
</evidence>
<sequence length="177" mass="18811">MKVGRSLLLGMLLAAGGQSMGAGAYAQGDLAIADGVKVSLEYILTLPDKSVADSNVGQEPIIFVQGAHEIVPGLEKALDGMKAGQKRRIEVAAQDAYGPYNNKLRQSVDKEKLPKDVKVGDILQASDNRLVKVLEVNDKKVLIDLNHPLAGKTLTFDVNIIKVEKGDAADAPPSKTP</sequence>
<dbReference type="GO" id="GO:0003755">
    <property type="term" value="F:peptidyl-prolyl cis-trans isomerase activity"/>
    <property type="evidence" value="ECO:0007669"/>
    <property type="project" value="UniProtKB-UniRule"/>
</dbReference>
<dbReference type="GO" id="GO:0042026">
    <property type="term" value="P:protein refolding"/>
    <property type="evidence" value="ECO:0007669"/>
    <property type="project" value="UniProtKB-ARBA"/>
</dbReference>
<evidence type="ECO:0000256" key="6">
    <source>
        <dbReference type="ARBA" id="ARBA00023186"/>
    </source>
</evidence>
<keyword evidence="5 9" id="KW-0697">Rotamase</keyword>
<evidence type="ECO:0000256" key="4">
    <source>
        <dbReference type="ARBA" id="ARBA00022490"/>
    </source>
</evidence>
<comment type="subcellular location">
    <subcellularLocation>
        <location evidence="2">Cytoplasm</location>
    </subcellularLocation>
</comment>
<evidence type="ECO:0000313" key="13">
    <source>
        <dbReference type="EMBL" id="AOR51254.1"/>
    </source>
</evidence>
<keyword evidence="4" id="KW-0963">Cytoplasm</keyword>
<comment type="function">
    <text evidence="8">Also involved in hydrogenase metallocenter assembly, probably by participating in the nickel insertion step. This function in hydrogenase biosynthesis requires chaperone activity and the presence of the metal-binding domain, but not PPIase activity.</text>
</comment>
<dbReference type="PROSITE" id="PS50059">
    <property type="entry name" value="FKBP_PPIASE"/>
    <property type="match status" value="1"/>
</dbReference>
<dbReference type="Pfam" id="PF00254">
    <property type="entry name" value="FKBP_C"/>
    <property type="match status" value="1"/>
</dbReference>
<dbReference type="EMBL" id="KT982366">
    <property type="protein sequence ID" value="AOR51254.1"/>
    <property type="molecule type" value="Genomic_DNA"/>
</dbReference>
<dbReference type="GO" id="GO:0005737">
    <property type="term" value="C:cytoplasm"/>
    <property type="evidence" value="ECO:0007669"/>
    <property type="project" value="UniProtKB-SubCell"/>
</dbReference>
<proteinExistence type="inferred from homology"/>
<evidence type="ECO:0000256" key="2">
    <source>
        <dbReference type="ARBA" id="ARBA00004496"/>
    </source>
</evidence>
<feature type="domain" description="PPIase FKBP-type" evidence="12">
    <location>
        <begin position="35"/>
        <end position="116"/>
    </location>
</feature>
<keyword evidence="6" id="KW-0143">Chaperone</keyword>
<dbReference type="EC" id="5.2.1.8" evidence="10"/>
<evidence type="ECO:0000256" key="9">
    <source>
        <dbReference type="PROSITE-ProRule" id="PRU00277"/>
    </source>
</evidence>
<evidence type="ECO:0000256" key="3">
    <source>
        <dbReference type="ARBA" id="ARBA00006577"/>
    </source>
</evidence>